<accession>A0ABP9CHJ5</accession>
<evidence type="ECO:0000313" key="2">
    <source>
        <dbReference type="EMBL" id="GAA4807902.1"/>
    </source>
</evidence>
<dbReference type="PROSITE" id="PS51257">
    <property type="entry name" value="PROKAR_LIPOPROTEIN"/>
    <property type="match status" value="1"/>
</dbReference>
<evidence type="ECO:0008006" key="4">
    <source>
        <dbReference type="Google" id="ProtNLM"/>
    </source>
</evidence>
<dbReference type="SUPFAM" id="SSF50965">
    <property type="entry name" value="Galactose oxidase, central domain"/>
    <property type="match status" value="1"/>
</dbReference>
<evidence type="ECO:0000313" key="3">
    <source>
        <dbReference type="Proteomes" id="UP001501411"/>
    </source>
</evidence>
<dbReference type="InterPro" id="IPR011043">
    <property type="entry name" value="Gal_Oxase/kelch_b-propeller"/>
</dbReference>
<gene>
    <name evidence="2" type="ORF">GCM10023231_41450</name>
</gene>
<name>A0ABP9CHJ5_9SPHI</name>
<feature type="signal peptide" evidence="1">
    <location>
        <begin position="1"/>
        <end position="26"/>
    </location>
</feature>
<dbReference type="RefSeq" id="WP_345235161.1">
    <property type="nucleotide sequence ID" value="NZ_BAABIQ010000044.1"/>
</dbReference>
<sequence>MKTNKIATCVLLLLSISAVLSFSSCSKDHDSDVEETSPNLGYRIIAYANSTNVAQGRYLLPFDTLTSGSISPVNYGWELTGTIPYAATYYHKGYYYFYQDNQLNKYKIDKTTNQFTKVSGMVFTYFSPDKPYWVDDHTMVFVGAKDKAASYVIVDADNMIATASGKLDIPYYSGPTPRDPSTNAALTPEFNIFFFNVTGNKAVVGYSYSTSAYPDIHGVADVNYYAEMDYPSMKNVTIKQDAGNEYMSNVNFEDENGNIYLVTANYINDSSKNGVIRINKGEYLPDPSYFLEAIQSDQYKSFSFAIYTAVYLGNGKAFIAGHGEYNTYLLLDLNAKTVKDLGDKLPQNDWEFASYDNALVENNKLYFFASGSTSAIYEYDPATDRLTKGLELNGGVYAGALFHKVEGE</sequence>
<evidence type="ECO:0000256" key="1">
    <source>
        <dbReference type="SAM" id="SignalP"/>
    </source>
</evidence>
<reference evidence="3" key="1">
    <citation type="journal article" date="2019" name="Int. J. Syst. Evol. Microbiol.">
        <title>The Global Catalogue of Microorganisms (GCM) 10K type strain sequencing project: providing services to taxonomists for standard genome sequencing and annotation.</title>
        <authorList>
            <consortium name="The Broad Institute Genomics Platform"/>
            <consortium name="The Broad Institute Genome Sequencing Center for Infectious Disease"/>
            <person name="Wu L."/>
            <person name="Ma J."/>
        </authorList>
    </citation>
    <scope>NUCLEOTIDE SEQUENCE [LARGE SCALE GENOMIC DNA]</scope>
    <source>
        <strain evidence="3">JCM 18200</strain>
    </source>
</reference>
<protein>
    <recommendedName>
        <fullName evidence="4">DUF4374 domain-containing protein</fullName>
    </recommendedName>
</protein>
<dbReference type="EMBL" id="BAABIQ010000044">
    <property type="protein sequence ID" value="GAA4807902.1"/>
    <property type="molecule type" value="Genomic_DNA"/>
</dbReference>
<keyword evidence="1" id="KW-0732">Signal</keyword>
<organism evidence="2 3">
    <name type="scientific">Olivibacter ginsenosidimutans</name>
    <dbReference type="NCBI Taxonomy" id="1176537"/>
    <lineage>
        <taxon>Bacteria</taxon>
        <taxon>Pseudomonadati</taxon>
        <taxon>Bacteroidota</taxon>
        <taxon>Sphingobacteriia</taxon>
        <taxon>Sphingobacteriales</taxon>
        <taxon>Sphingobacteriaceae</taxon>
        <taxon>Olivibacter</taxon>
    </lineage>
</organism>
<proteinExistence type="predicted"/>
<keyword evidence="3" id="KW-1185">Reference proteome</keyword>
<comment type="caution">
    <text evidence="2">The sequence shown here is derived from an EMBL/GenBank/DDBJ whole genome shotgun (WGS) entry which is preliminary data.</text>
</comment>
<feature type="chain" id="PRO_5047243730" description="DUF4374 domain-containing protein" evidence="1">
    <location>
        <begin position="27"/>
        <end position="408"/>
    </location>
</feature>
<dbReference type="Proteomes" id="UP001501411">
    <property type="component" value="Unassembled WGS sequence"/>
</dbReference>